<name>A0A504JIE6_9FLAO</name>
<dbReference type="GO" id="GO:0003700">
    <property type="term" value="F:DNA-binding transcription factor activity"/>
    <property type="evidence" value="ECO:0007669"/>
    <property type="project" value="InterPro"/>
</dbReference>
<dbReference type="Pfam" id="PF12833">
    <property type="entry name" value="HTH_18"/>
    <property type="match status" value="1"/>
</dbReference>
<protein>
    <submittedName>
        <fullName evidence="6">AraC family transcriptional regulator</fullName>
    </submittedName>
</protein>
<accession>A0A504JIE6</accession>
<keyword evidence="4" id="KW-1133">Transmembrane helix</keyword>
<feature type="transmembrane region" description="Helical" evidence="4">
    <location>
        <begin position="60"/>
        <end position="88"/>
    </location>
</feature>
<dbReference type="EMBL" id="VFWZ01000003">
    <property type="protein sequence ID" value="TPN86261.1"/>
    <property type="molecule type" value="Genomic_DNA"/>
</dbReference>
<dbReference type="Gene3D" id="1.10.10.60">
    <property type="entry name" value="Homeodomain-like"/>
    <property type="match status" value="2"/>
</dbReference>
<feature type="transmembrane region" description="Helical" evidence="4">
    <location>
        <begin position="137"/>
        <end position="155"/>
    </location>
</feature>
<sequence>MELFTDFTLHLGILANTLLLYVLWKNGWKEFHFKVLFVIFLWIVFTQICFFGFIKESKPIFYFTFLFQDTIPISIGACLFLYVKAIFYPSQNIIRKNIKHFIIPFLYLLFASIPKLISLLNSPNVFEHLRTGLENLWALSIIYSLIYCFIAIKLVKKTNKVVKLYYANINPADFNWLLKLLYGTTVIIGIDISITIYEVLFGDINSSIGIIALFVVFLIVYLAYHGLSQTKVFLPEFLLKKERSKKVEASPTTVLSTSSSKPIYDANEMQSLQKQLEILMQQHKWYLNTELSLKSLAEKLNISDKKLSYLLNQHMRISFYDYINQFRVEEVKQRIKNPSFAQYTLLAIALESGFNSKTSFNRTFQRFEGITPSNFRKQI</sequence>
<dbReference type="InterPro" id="IPR018062">
    <property type="entry name" value="HTH_AraC-typ_CS"/>
</dbReference>
<evidence type="ECO:0000313" key="7">
    <source>
        <dbReference type="Proteomes" id="UP000315540"/>
    </source>
</evidence>
<feature type="transmembrane region" description="Helical" evidence="4">
    <location>
        <begin position="6"/>
        <end position="23"/>
    </location>
</feature>
<evidence type="ECO:0000256" key="2">
    <source>
        <dbReference type="ARBA" id="ARBA00023125"/>
    </source>
</evidence>
<dbReference type="PANTHER" id="PTHR43280:SF29">
    <property type="entry name" value="ARAC-FAMILY TRANSCRIPTIONAL REGULATOR"/>
    <property type="match status" value="1"/>
</dbReference>
<keyword evidence="2" id="KW-0238">DNA-binding</keyword>
<evidence type="ECO:0000256" key="1">
    <source>
        <dbReference type="ARBA" id="ARBA00023015"/>
    </source>
</evidence>
<keyword evidence="4" id="KW-0472">Membrane</keyword>
<organism evidence="6 7">
    <name type="scientific">Aquimarina algicola</name>
    <dbReference type="NCBI Taxonomy" id="2589995"/>
    <lineage>
        <taxon>Bacteria</taxon>
        <taxon>Pseudomonadati</taxon>
        <taxon>Bacteroidota</taxon>
        <taxon>Flavobacteriia</taxon>
        <taxon>Flavobacteriales</taxon>
        <taxon>Flavobacteriaceae</taxon>
        <taxon>Aquimarina</taxon>
    </lineage>
</organism>
<feature type="transmembrane region" description="Helical" evidence="4">
    <location>
        <begin position="206"/>
        <end position="224"/>
    </location>
</feature>
<gene>
    <name evidence="6" type="ORF">FHK87_13420</name>
</gene>
<dbReference type="SUPFAM" id="SSF46689">
    <property type="entry name" value="Homeodomain-like"/>
    <property type="match status" value="1"/>
</dbReference>
<dbReference type="InterPro" id="IPR009057">
    <property type="entry name" value="Homeodomain-like_sf"/>
</dbReference>
<keyword evidence="3" id="KW-0804">Transcription</keyword>
<feature type="domain" description="HTH araC/xylS-type" evidence="5">
    <location>
        <begin position="270"/>
        <end position="378"/>
    </location>
</feature>
<dbReference type="PANTHER" id="PTHR43280">
    <property type="entry name" value="ARAC-FAMILY TRANSCRIPTIONAL REGULATOR"/>
    <property type="match status" value="1"/>
</dbReference>
<keyword evidence="4" id="KW-0812">Transmembrane</keyword>
<keyword evidence="1" id="KW-0805">Transcription regulation</keyword>
<dbReference type="InterPro" id="IPR018060">
    <property type="entry name" value="HTH_AraC"/>
</dbReference>
<comment type="caution">
    <text evidence="6">The sequence shown here is derived from an EMBL/GenBank/DDBJ whole genome shotgun (WGS) entry which is preliminary data.</text>
</comment>
<keyword evidence="7" id="KW-1185">Reference proteome</keyword>
<feature type="transmembrane region" description="Helical" evidence="4">
    <location>
        <begin position="35"/>
        <end position="54"/>
    </location>
</feature>
<feature type="transmembrane region" description="Helical" evidence="4">
    <location>
        <begin position="100"/>
        <end position="117"/>
    </location>
</feature>
<dbReference type="OrthoDB" id="9779074at2"/>
<dbReference type="AlphaFoldDB" id="A0A504JIE6"/>
<dbReference type="PROSITE" id="PS00041">
    <property type="entry name" value="HTH_ARAC_FAMILY_1"/>
    <property type="match status" value="1"/>
</dbReference>
<dbReference type="PROSITE" id="PS01124">
    <property type="entry name" value="HTH_ARAC_FAMILY_2"/>
    <property type="match status" value="1"/>
</dbReference>
<evidence type="ECO:0000256" key="4">
    <source>
        <dbReference type="SAM" id="Phobius"/>
    </source>
</evidence>
<dbReference type="SMART" id="SM00342">
    <property type="entry name" value="HTH_ARAC"/>
    <property type="match status" value="1"/>
</dbReference>
<proteinExistence type="predicted"/>
<evidence type="ECO:0000256" key="3">
    <source>
        <dbReference type="ARBA" id="ARBA00023163"/>
    </source>
</evidence>
<dbReference type="GO" id="GO:0043565">
    <property type="term" value="F:sequence-specific DNA binding"/>
    <property type="evidence" value="ECO:0007669"/>
    <property type="project" value="InterPro"/>
</dbReference>
<feature type="transmembrane region" description="Helical" evidence="4">
    <location>
        <begin position="176"/>
        <end position="200"/>
    </location>
</feature>
<reference evidence="6 7" key="1">
    <citation type="submission" date="2019-06" db="EMBL/GenBank/DDBJ databases">
        <authorList>
            <person name="Meng X."/>
        </authorList>
    </citation>
    <scope>NUCLEOTIDE SEQUENCE [LARGE SCALE GENOMIC DNA]</scope>
    <source>
        <strain evidence="6 7">M625</strain>
    </source>
</reference>
<dbReference type="RefSeq" id="WP_140593777.1">
    <property type="nucleotide sequence ID" value="NZ_VFWZ01000003.1"/>
</dbReference>
<evidence type="ECO:0000313" key="6">
    <source>
        <dbReference type="EMBL" id="TPN86261.1"/>
    </source>
</evidence>
<evidence type="ECO:0000259" key="5">
    <source>
        <dbReference type="PROSITE" id="PS01124"/>
    </source>
</evidence>
<dbReference type="Proteomes" id="UP000315540">
    <property type="component" value="Unassembled WGS sequence"/>
</dbReference>